<gene>
    <name evidence="1" type="ORF">N0F65_005089</name>
</gene>
<reference evidence="1" key="1">
    <citation type="submission" date="2022-11" db="EMBL/GenBank/DDBJ databases">
        <authorList>
            <person name="Morgan W.R."/>
            <person name="Tartar A."/>
        </authorList>
    </citation>
    <scope>NUCLEOTIDE SEQUENCE</scope>
    <source>
        <strain evidence="1">ARSEF 373</strain>
    </source>
</reference>
<dbReference type="Proteomes" id="UP001146120">
    <property type="component" value="Unassembled WGS sequence"/>
</dbReference>
<organism evidence="1 2">
    <name type="scientific">Lagenidium giganteum</name>
    <dbReference type="NCBI Taxonomy" id="4803"/>
    <lineage>
        <taxon>Eukaryota</taxon>
        <taxon>Sar</taxon>
        <taxon>Stramenopiles</taxon>
        <taxon>Oomycota</taxon>
        <taxon>Peronosporomycetes</taxon>
        <taxon>Pythiales</taxon>
        <taxon>Pythiaceae</taxon>
    </lineage>
</organism>
<dbReference type="Pfam" id="PF08284">
    <property type="entry name" value="RVP_2"/>
    <property type="match status" value="1"/>
</dbReference>
<evidence type="ECO:0000313" key="2">
    <source>
        <dbReference type="Proteomes" id="UP001146120"/>
    </source>
</evidence>
<dbReference type="AlphaFoldDB" id="A0AAV2Z7Z7"/>
<sequence>MEMVIHLANGESVRTLKQVVRLCYGFDGFEAEDEFLAIAMDAKFDVILGMPWLRRHRPVIDWLNNSVDVNAVRARLEATPSR</sequence>
<comment type="caution">
    <text evidence="1">The sequence shown here is derived from an EMBL/GenBank/DDBJ whole genome shotgun (WGS) entry which is preliminary data.</text>
</comment>
<dbReference type="Gene3D" id="2.40.70.10">
    <property type="entry name" value="Acid Proteases"/>
    <property type="match status" value="1"/>
</dbReference>
<reference evidence="1" key="2">
    <citation type="journal article" date="2023" name="Microbiol Resour">
        <title>Decontamination and Annotation of the Draft Genome Sequence of the Oomycete Lagenidium giganteum ARSEF 373.</title>
        <authorList>
            <person name="Morgan W.R."/>
            <person name="Tartar A."/>
        </authorList>
    </citation>
    <scope>NUCLEOTIDE SEQUENCE</scope>
    <source>
        <strain evidence="1">ARSEF 373</strain>
    </source>
</reference>
<accession>A0AAV2Z7Z7</accession>
<name>A0AAV2Z7Z7_9STRA</name>
<dbReference type="CDD" id="cd00303">
    <property type="entry name" value="retropepsin_like"/>
    <property type="match status" value="1"/>
</dbReference>
<dbReference type="EMBL" id="DAKRPA010000039">
    <property type="protein sequence ID" value="DBA01900.1"/>
    <property type="molecule type" value="Genomic_DNA"/>
</dbReference>
<evidence type="ECO:0000313" key="1">
    <source>
        <dbReference type="EMBL" id="DBA01900.1"/>
    </source>
</evidence>
<dbReference type="InterPro" id="IPR021109">
    <property type="entry name" value="Peptidase_aspartic_dom_sf"/>
</dbReference>
<proteinExistence type="predicted"/>
<protein>
    <submittedName>
        <fullName evidence="1">Uncharacterized protein</fullName>
    </submittedName>
</protein>
<keyword evidence="2" id="KW-1185">Reference proteome</keyword>